<dbReference type="PROSITE" id="PS00149">
    <property type="entry name" value="SULFATASE_2"/>
    <property type="match status" value="1"/>
</dbReference>
<keyword evidence="2" id="KW-0479">Metal-binding</keyword>
<evidence type="ECO:0000256" key="3">
    <source>
        <dbReference type="ARBA" id="ARBA00022801"/>
    </source>
</evidence>
<dbReference type="Proteomes" id="UP001243717">
    <property type="component" value="Unassembled WGS sequence"/>
</dbReference>
<proteinExistence type="inferred from homology"/>
<protein>
    <submittedName>
        <fullName evidence="6">Sulfatase</fullName>
    </submittedName>
</protein>
<dbReference type="Pfam" id="PF00884">
    <property type="entry name" value="Sulfatase"/>
    <property type="match status" value="1"/>
</dbReference>
<dbReference type="Gene3D" id="3.40.720.10">
    <property type="entry name" value="Alkaline Phosphatase, subunit A"/>
    <property type="match status" value="1"/>
</dbReference>
<sequence>MKESQPNVILINCDDLGYGDLSCYGSTLNRTPHIDALAADGLRLTDFYMASPVCSASRAAMMTGCYPPRVGFGERPVLFPGMPYGLNPDEKTVASYLKDAGYATKIVGKWHCGDQEAFLPTSHGFDEYFGLPYSNDMGRQADRLESPPLPLLRDKTVIQQQPDQRGLTERYTDECLQFINANQEQPFFLYLAHMYVHLPLFVPKQFLDRSKNGAYGGAVECIDWSVGVLVDQLRKLNLLDNTLIIFTSDNGSRARDGGGSNAPCRGTKATTLEGGQRVPCIFHWPAEITPNQTNASIASSIDLLPTLCGLAGVDVADERSIDGVDLGNFLRGESESSGRDSFFYFTGRALQAVRVGDWKLRVDGSSIWSKAPSEPIAELYNLKDDVGETHNCYDSRPEVVQELSAAMTAMAEELGDRLTGVVGFGERASGYIEDAKPLTEYDPEHPYMIAMYDLLDMPTLSG</sequence>
<evidence type="ECO:0000259" key="5">
    <source>
        <dbReference type="Pfam" id="PF00884"/>
    </source>
</evidence>
<dbReference type="EMBL" id="JARXIC010000001">
    <property type="protein sequence ID" value="MDQ8192807.1"/>
    <property type="molecule type" value="Genomic_DNA"/>
</dbReference>
<organism evidence="6 7">
    <name type="scientific">Thalassobacterium sedimentorum</name>
    <dbReference type="NCBI Taxonomy" id="3041258"/>
    <lineage>
        <taxon>Bacteria</taxon>
        <taxon>Pseudomonadati</taxon>
        <taxon>Verrucomicrobiota</taxon>
        <taxon>Opitutia</taxon>
        <taxon>Puniceicoccales</taxon>
        <taxon>Coraliomargaritaceae</taxon>
        <taxon>Thalassobacterium</taxon>
    </lineage>
</organism>
<dbReference type="CDD" id="cd16026">
    <property type="entry name" value="GALNS_like"/>
    <property type="match status" value="1"/>
</dbReference>
<keyword evidence="7" id="KW-1185">Reference proteome</keyword>
<evidence type="ECO:0000313" key="7">
    <source>
        <dbReference type="Proteomes" id="UP001243717"/>
    </source>
</evidence>
<dbReference type="InterPro" id="IPR000917">
    <property type="entry name" value="Sulfatase_N"/>
</dbReference>
<evidence type="ECO:0000256" key="4">
    <source>
        <dbReference type="ARBA" id="ARBA00022837"/>
    </source>
</evidence>
<dbReference type="Gene3D" id="3.30.1120.10">
    <property type="match status" value="1"/>
</dbReference>
<evidence type="ECO:0000256" key="2">
    <source>
        <dbReference type="ARBA" id="ARBA00022723"/>
    </source>
</evidence>
<reference evidence="6 7" key="1">
    <citation type="submission" date="2023-04" db="EMBL/GenBank/DDBJ databases">
        <title>A novel bacteria isolated from coastal sediment.</title>
        <authorList>
            <person name="Liu X.-J."/>
            <person name="Du Z.-J."/>
        </authorList>
    </citation>
    <scope>NUCLEOTIDE SEQUENCE [LARGE SCALE GENOMIC DNA]</scope>
    <source>
        <strain evidence="6 7">SDUM461004</strain>
    </source>
</reference>
<accession>A0ABU1ADP0</accession>
<dbReference type="InterPro" id="IPR024607">
    <property type="entry name" value="Sulfatase_CS"/>
</dbReference>
<keyword evidence="3" id="KW-0378">Hydrolase</keyword>
<evidence type="ECO:0000256" key="1">
    <source>
        <dbReference type="ARBA" id="ARBA00008779"/>
    </source>
</evidence>
<dbReference type="InterPro" id="IPR017850">
    <property type="entry name" value="Alkaline_phosphatase_core_sf"/>
</dbReference>
<comment type="similarity">
    <text evidence="1">Belongs to the sulfatase family.</text>
</comment>
<evidence type="ECO:0000313" key="6">
    <source>
        <dbReference type="EMBL" id="MDQ8192807.1"/>
    </source>
</evidence>
<keyword evidence="4" id="KW-0106">Calcium</keyword>
<gene>
    <name evidence="6" type="ORF">QEH59_00120</name>
</gene>
<dbReference type="PANTHER" id="PTHR42693:SF53">
    <property type="entry name" value="ENDO-4-O-SULFATASE"/>
    <property type="match status" value="1"/>
</dbReference>
<dbReference type="RefSeq" id="WP_308983317.1">
    <property type="nucleotide sequence ID" value="NZ_JARXIC010000001.1"/>
</dbReference>
<comment type="caution">
    <text evidence="6">The sequence shown here is derived from an EMBL/GenBank/DDBJ whole genome shotgun (WGS) entry which is preliminary data.</text>
</comment>
<feature type="domain" description="Sulfatase N-terminal" evidence="5">
    <location>
        <begin position="6"/>
        <end position="313"/>
    </location>
</feature>
<dbReference type="PANTHER" id="PTHR42693">
    <property type="entry name" value="ARYLSULFATASE FAMILY MEMBER"/>
    <property type="match status" value="1"/>
</dbReference>
<name>A0ABU1ADP0_9BACT</name>
<dbReference type="SUPFAM" id="SSF53649">
    <property type="entry name" value="Alkaline phosphatase-like"/>
    <property type="match status" value="1"/>
</dbReference>
<dbReference type="InterPro" id="IPR050738">
    <property type="entry name" value="Sulfatase"/>
</dbReference>